<feature type="domain" description="Carboxylesterase type B" evidence="1">
    <location>
        <begin position="42"/>
        <end position="172"/>
    </location>
</feature>
<dbReference type="STRING" id="1220188.A0A4S3J6Q0"/>
<dbReference type="Pfam" id="PF00135">
    <property type="entry name" value="COesterase"/>
    <property type="match status" value="1"/>
</dbReference>
<name>A0A4S3J6Q0_9EURO</name>
<dbReference type="AlphaFoldDB" id="A0A4S3J6Q0"/>
<dbReference type="Proteomes" id="UP000308092">
    <property type="component" value="Unassembled WGS sequence"/>
</dbReference>
<dbReference type="PANTHER" id="PTHR11559">
    <property type="entry name" value="CARBOXYLESTERASE"/>
    <property type="match status" value="1"/>
</dbReference>
<dbReference type="InterPro" id="IPR002018">
    <property type="entry name" value="CarbesteraseB"/>
</dbReference>
<comment type="caution">
    <text evidence="2">The sequence shown here is derived from an EMBL/GenBank/DDBJ whole genome shotgun (WGS) entry which is preliminary data.</text>
</comment>
<dbReference type="Gene3D" id="3.40.50.1820">
    <property type="entry name" value="alpha/beta hydrolase"/>
    <property type="match status" value="1"/>
</dbReference>
<keyword evidence="3" id="KW-1185">Reference proteome</keyword>
<evidence type="ECO:0000313" key="2">
    <source>
        <dbReference type="EMBL" id="THC88551.1"/>
    </source>
</evidence>
<protein>
    <recommendedName>
        <fullName evidence="1">Carboxylesterase type B domain-containing protein</fullName>
    </recommendedName>
</protein>
<organism evidence="2 3">
    <name type="scientific">Aspergillus tanneri</name>
    <dbReference type="NCBI Taxonomy" id="1220188"/>
    <lineage>
        <taxon>Eukaryota</taxon>
        <taxon>Fungi</taxon>
        <taxon>Dikarya</taxon>
        <taxon>Ascomycota</taxon>
        <taxon>Pezizomycotina</taxon>
        <taxon>Eurotiomycetes</taxon>
        <taxon>Eurotiomycetidae</taxon>
        <taxon>Eurotiales</taxon>
        <taxon>Aspergillaceae</taxon>
        <taxon>Aspergillus</taxon>
        <taxon>Aspergillus subgen. Circumdati</taxon>
    </lineage>
</organism>
<evidence type="ECO:0000259" key="1">
    <source>
        <dbReference type="Pfam" id="PF00135"/>
    </source>
</evidence>
<sequence length="257" mass="29536">MICGAIYRRLFNYRRSLNLGLHDQILQLNWVHYNIEDLRANVSQLEDKLFHRTIIEPGAATSRAVHPPNASLHKDQFCRFVHVSGSGNIPDQEIFSCLRQRPLDEIINAFLAVIDRYNPSLRREFQSAIYGDLIAQRPDDVWNSCQWNKIPILTGFNINEGTTMCLNISKSEEFTAFFRTLLPAFWDENLKTIDSLYPPGTGSVFLCLETTIPLVRSISVSRPRTGGMHICAPVQLAKDEWSRREYGFWWTKTGLSD</sequence>
<dbReference type="InterPro" id="IPR029058">
    <property type="entry name" value="AB_hydrolase_fold"/>
</dbReference>
<dbReference type="InterPro" id="IPR050309">
    <property type="entry name" value="Type-B_Carboxylest/Lipase"/>
</dbReference>
<dbReference type="VEuPathDB" id="FungiDB:EYZ11_012001"/>
<evidence type="ECO:0000313" key="3">
    <source>
        <dbReference type="Proteomes" id="UP000308092"/>
    </source>
</evidence>
<gene>
    <name evidence="2" type="ORF">EYZ11_012001</name>
</gene>
<dbReference type="EMBL" id="SOSA01000816">
    <property type="protein sequence ID" value="THC88551.1"/>
    <property type="molecule type" value="Genomic_DNA"/>
</dbReference>
<accession>A0A4S3J6Q0</accession>
<reference evidence="2 3" key="1">
    <citation type="submission" date="2019-03" db="EMBL/GenBank/DDBJ databases">
        <title>The genome sequence of a newly discovered highly antifungal drug resistant Aspergillus species, Aspergillus tanneri NIH 1004.</title>
        <authorList>
            <person name="Mounaud S."/>
            <person name="Singh I."/>
            <person name="Joardar V."/>
            <person name="Pakala S."/>
            <person name="Pakala S."/>
            <person name="Venepally P."/>
            <person name="Hoover J."/>
            <person name="Nierman W."/>
            <person name="Chung J."/>
            <person name="Losada L."/>
        </authorList>
    </citation>
    <scope>NUCLEOTIDE SEQUENCE [LARGE SCALE GENOMIC DNA]</scope>
    <source>
        <strain evidence="2 3">NIH1004</strain>
    </source>
</reference>
<dbReference type="SUPFAM" id="SSF53474">
    <property type="entry name" value="alpha/beta-Hydrolases"/>
    <property type="match status" value="1"/>
</dbReference>
<proteinExistence type="predicted"/>